<organism evidence="2 3">
    <name type="scientific">Stephania yunnanensis</name>
    <dbReference type="NCBI Taxonomy" id="152371"/>
    <lineage>
        <taxon>Eukaryota</taxon>
        <taxon>Viridiplantae</taxon>
        <taxon>Streptophyta</taxon>
        <taxon>Embryophyta</taxon>
        <taxon>Tracheophyta</taxon>
        <taxon>Spermatophyta</taxon>
        <taxon>Magnoliopsida</taxon>
        <taxon>Ranunculales</taxon>
        <taxon>Menispermaceae</taxon>
        <taxon>Menispermoideae</taxon>
        <taxon>Cissampelideae</taxon>
        <taxon>Stephania</taxon>
    </lineage>
</organism>
<dbReference type="Proteomes" id="UP001420932">
    <property type="component" value="Unassembled WGS sequence"/>
</dbReference>
<keyword evidence="1" id="KW-0812">Transmembrane</keyword>
<comment type="caution">
    <text evidence="2">The sequence shown here is derived from an EMBL/GenBank/DDBJ whole genome shotgun (WGS) entry which is preliminary data.</text>
</comment>
<evidence type="ECO:0000313" key="2">
    <source>
        <dbReference type="EMBL" id="KAK9122018.1"/>
    </source>
</evidence>
<protein>
    <submittedName>
        <fullName evidence="2">Uncharacterized protein</fullName>
    </submittedName>
</protein>
<keyword evidence="1" id="KW-1133">Transmembrane helix</keyword>
<gene>
    <name evidence="2" type="ORF">Syun_019635</name>
</gene>
<reference evidence="2 3" key="1">
    <citation type="submission" date="2024-01" db="EMBL/GenBank/DDBJ databases">
        <title>Genome assemblies of Stephania.</title>
        <authorList>
            <person name="Yang L."/>
        </authorList>
    </citation>
    <scope>NUCLEOTIDE SEQUENCE [LARGE SCALE GENOMIC DNA]</scope>
    <source>
        <strain evidence="2">YNDBR</strain>
        <tissue evidence="2">Leaf</tissue>
    </source>
</reference>
<keyword evidence="1" id="KW-0472">Membrane</keyword>
<feature type="transmembrane region" description="Helical" evidence="1">
    <location>
        <begin position="23"/>
        <end position="40"/>
    </location>
</feature>
<accession>A0AAP0NWV1</accession>
<dbReference type="AlphaFoldDB" id="A0AAP0NWV1"/>
<keyword evidence="3" id="KW-1185">Reference proteome</keyword>
<evidence type="ECO:0000256" key="1">
    <source>
        <dbReference type="SAM" id="Phobius"/>
    </source>
</evidence>
<proteinExistence type="predicted"/>
<sequence length="84" mass="9215">MSQMGAQGSLVFREFMAIYHKEVVLMVLIVLILSIHRISYNGSISPSNESVMDSSWYADSCATSHVTPDASHVSQSSPYSGFNN</sequence>
<name>A0AAP0NWV1_9MAGN</name>
<dbReference type="EMBL" id="JBBNAF010000008">
    <property type="protein sequence ID" value="KAK9122018.1"/>
    <property type="molecule type" value="Genomic_DNA"/>
</dbReference>
<evidence type="ECO:0000313" key="3">
    <source>
        <dbReference type="Proteomes" id="UP001420932"/>
    </source>
</evidence>